<dbReference type="Gene3D" id="3.40.630.30">
    <property type="match status" value="1"/>
</dbReference>
<dbReference type="PROSITE" id="PS51186">
    <property type="entry name" value="GNAT"/>
    <property type="match status" value="1"/>
</dbReference>
<name>A0A2N6CXD8_9GAMM</name>
<dbReference type="InterPro" id="IPR016181">
    <property type="entry name" value="Acyl_CoA_acyltransferase"/>
</dbReference>
<protein>
    <submittedName>
        <fullName evidence="2">N-acetyltransferase</fullName>
    </submittedName>
</protein>
<gene>
    <name evidence="2" type="ORF">C0630_08035</name>
</gene>
<dbReference type="PANTHER" id="PTHR43792:SF1">
    <property type="entry name" value="N-ACETYLTRANSFERASE DOMAIN-CONTAINING PROTEIN"/>
    <property type="match status" value="1"/>
</dbReference>
<feature type="domain" description="N-acetyltransferase" evidence="1">
    <location>
        <begin position="14"/>
        <end position="170"/>
    </location>
</feature>
<organism evidence="2 3">
    <name type="scientific">Sedimenticola selenatireducens</name>
    <dbReference type="NCBI Taxonomy" id="191960"/>
    <lineage>
        <taxon>Bacteria</taxon>
        <taxon>Pseudomonadati</taxon>
        <taxon>Pseudomonadota</taxon>
        <taxon>Gammaproteobacteria</taxon>
        <taxon>Chromatiales</taxon>
        <taxon>Sedimenticolaceae</taxon>
        <taxon>Sedimenticola</taxon>
    </lineage>
</organism>
<evidence type="ECO:0000313" key="3">
    <source>
        <dbReference type="Proteomes" id="UP000235015"/>
    </source>
</evidence>
<proteinExistence type="predicted"/>
<dbReference type="Proteomes" id="UP000235015">
    <property type="component" value="Unassembled WGS sequence"/>
</dbReference>
<sequence>MHYRIPERLETERLVLRTFQEEDWRDLHAYYSDPECTRYTMGKPLSEAGTWQVLAGMIGHWQMRGYGPYAVLERGSGRVIGPVGLWYPLDWPGPEIKWALARDFWGQGYALEAALAVRRMAAETLPGLRLISFIQAENRASIALAERMGALFEKTLPFRGGEWCLYRHQH</sequence>
<dbReference type="SUPFAM" id="SSF55729">
    <property type="entry name" value="Acyl-CoA N-acyltransferases (Nat)"/>
    <property type="match status" value="1"/>
</dbReference>
<keyword evidence="2" id="KW-0808">Transferase</keyword>
<reference evidence="2 3" key="1">
    <citation type="submission" date="2017-11" db="EMBL/GenBank/DDBJ databases">
        <title>Genome-resolved metagenomics identifies genetic mobility, metabolic interactions, and unexpected diversity in perchlorate-reducing communities.</title>
        <authorList>
            <person name="Barnum T.P."/>
            <person name="Figueroa I.A."/>
            <person name="Carlstrom C.I."/>
            <person name="Lucas L.N."/>
            <person name="Engelbrektson A.L."/>
            <person name="Coates J.D."/>
        </authorList>
    </citation>
    <scope>NUCLEOTIDE SEQUENCE [LARGE SCALE GENOMIC DNA]</scope>
    <source>
        <strain evidence="2">BM301</strain>
    </source>
</reference>
<comment type="caution">
    <text evidence="2">The sequence shown here is derived from an EMBL/GenBank/DDBJ whole genome shotgun (WGS) entry which is preliminary data.</text>
</comment>
<dbReference type="Pfam" id="PF13302">
    <property type="entry name" value="Acetyltransf_3"/>
    <property type="match status" value="1"/>
</dbReference>
<dbReference type="InterPro" id="IPR000182">
    <property type="entry name" value="GNAT_dom"/>
</dbReference>
<dbReference type="GO" id="GO:0016747">
    <property type="term" value="F:acyltransferase activity, transferring groups other than amino-acyl groups"/>
    <property type="evidence" value="ECO:0007669"/>
    <property type="project" value="InterPro"/>
</dbReference>
<accession>A0A2N6CXD8</accession>
<dbReference type="RefSeq" id="WP_029133406.1">
    <property type="nucleotide sequence ID" value="NZ_CAXXYC010000001.1"/>
</dbReference>
<dbReference type="AlphaFoldDB" id="A0A2N6CXD8"/>
<dbReference type="STRING" id="1111735.GCA_000428045_04284"/>
<dbReference type="PANTHER" id="PTHR43792">
    <property type="entry name" value="GNAT FAMILY, PUTATIVE (AFU_ORTHOLOGUE AFUA_3G00765)-RELATED-RELATED"/>
    <property type="match status" value="1"/>
</dbReference>
<evidence type="ECO:0000313" key="2">
    <source>
        <dbReference type="EMBL" id="PLX61953.1"/>
    </source>
</evidence>
<dbReference type="InterPro" id="IPR051531">
    <property type="entry name" value="N-acetyltransferase"/>
</dbReference>
<evidence type="ECO:0000259" key="1">
    <source>
        <dbReference type="PROSITE" id="PS51186"/>
    </source>
</evidence>
<dbReference type="EMBL" id="PKUN01000009">
    <property type="protein sequence ID" value="PLX61953.1"/>
    <property type="molecule type" value="Genomic_DNA"/>
</dbReference>